<dbReference type="Pfam" id="PF12706">
    <property type="entry name" value="Lactamase_B_2"/>
    <property type="match status" value="1"/>
</dbReference>
<dbReference type="AlphaFoldDB" id="M0AQX3"/>
<dbReference type="PATRIC" id="fig|1227492.4.peg.1939"/>
<evidence type="ECO:0000259" key="5">
    <source>
        <dbReference type="SMART" id="SM00849"/>
    </source>
</evidence>
<proteinExistence type="predicted"/>
<organism evidence="6 7">
    <name type="scientific">Natrialba chahannaoensis JCM 10990</name>
    <dbReference type="NCBI Taxonomy" id="1227492"/>
    <lineage>
        <taxon>Archaea</taxon>
        <taxon>Methanobacteriati</taxon>
        <taxon>Methanobacteriota</taxon>
        <taxon>Stenosarchaea group</taxon>
        <taxon>Halobacteria</taxon>
        <taxon>Halobacteriales</taxon>
        <taxon>Natrialbaceae</taxon>
        <taxon>Natrialba</taxon>
    </lineage>
</organism>
<sequence length="555" mass="60140">MMRVSYQNANPKQGNESTLLRFTDGETHACILIDSGGGVDLDRLLGPDEYLNAILLTHAHIDHYRTLGKNVRHSAPIYTSPATAAVLEQSLPEAQKDNDLGNVTAALEAVEPIDGWVSLLDSLDVRPVPAGHTPGGAGFLLRFRDGSGSGATDSTLQPTDQHILVTGDFTTQPCAGYPPLARSYPFDIDAVFLNVPTSDDTVETRNKAVRTILERAYGGSRVVLATSSLTGVQYAVLLAQIATDLDRQLPITLVGQTARVYDALALDIPGIETREVFDQASTVLDHGAITIGGPDDPTTGSAKRLLIEIHDEPADVFVQLTAGSADAVSNANCTTHYFEVSNHPSVDVIDDLVRGLAPKQVIVKHANRYGLRTFQRRYDRCFTWGVDDRNEHVLYEDNEWNAPEWIGEVTARRIRQKQWNAQQTHSFSTPANELSIGRTRVDLQAEGIDVEAIESMFAFPISNPYDEGATGSASQTEHEPNAGEPAAGTREHDTSSGDEATKAIPARVLGDGDGETVLHLLEQTELRPGQVIDISIPDQRIEGESQTAGCQSPPR</sequence>
<name>M0AQX3_9EURY</name>
<dbReference type="InterPro" id="IPR036866">
    <property type="entry name" value="RibonucZ/Hydroxyglut_hydro"/>
</dbReference>
<dbReference type="STRING" id="1227492.C482_09867"/>
<evidence type="ECO:0000256" key="4">
    <source>
        <dbReference type="SAM" id="MobiDB-lite"/>
    </source>
</evidence>
<comment type="caution">
    <text evidence="6">The sequence shown here is derived from an EMBL/GenBank/DDBJ whole genome shotgun (WGS) entry which is preliminary data.</text>
</comment>
<reference evidence="6 7" key="1">
    <citation type="journal article" date="2014" name="PLoS Genet.">
        <title>Phylogenetically driven sequencing of extremely halophilic archaea reveals strategies for static and dynamic osmo-response.</title>
        <authorList>
            <person name="Becker E.A."/>
            <person name="Seitzer P.M."/>
            <person name="Tritt A."/>
            <person name="Larsen D."/>
            <person name="Krusor M."/>
            <person name="Yao A.I."/>
            <person name="Wu D."/>
            <person name="Madern D."/>
            <person name="Eisen J.A."/>
            <person name="Darling A.E."/>
            <person name="Facciotti M.T."/>
        </authorList>
    </citation>
    <scope>NUCLEOTIDE SEQUENCE [LARGE SCALE GENOMIC DNA]</scope>
    <source>
        <strain evidence="6 7">JCM 10990</strain>
    </source>
</reference>
<accession>M0AQX3</accession>
<evidence type="ECO:0000256" key="1">
    <source>
        <dbReference type="ARBA" id="ARBA00022722"/>
    </source>
</evidence>
<dbReference type="GO" id="GO:0006303">
    <property type="term" value="P:double-strand break repair via nonhomologous end joining"/>
    <property type="evidence" value="ECO:0007669"/>
    <property type="project" value="TreeGrafter"/>
</dbReference>
<feature type="compositionally biased region" description="Basic and acidic residues" evidence="4">
    <location>
        <begin position="489"/>
        <end position="501"/>
    </location>
</feature>
<feature type="region of interest" description="Disordered" evidence="4">
    <location>
        <begin position="464"/>
        <end position="555"/>
    </location>
</feature>
<dbReference type="GO" id="GO:0036297">
    <property type="term" value="P:interstrand cross-link repair"/>
    <property type="evidence" value="ECO:0007669"/>
    <property type="project" value="TreeGrafter"/>
</dbReference>
<evidence type="ECO:0000256" key="3">
    <source>
        <dbReference type="ARBA" id="ARBA00022839"/>
    </source>
</evidence>
<dbReference type="PANTHER" id="PTHR23240:SF8">
    <property type="entry name" value="PROTEIN ARTEMIS"/>
    <property type="match status" value="1"/>
</dbReference>
<dbReference type="Gene3D" id="3.60.15.10">
    <property type="entry name" value="Ribonuclease Z/Hydroxyacylglutathione hydrolase-like"/>
    <property type="match status" value="1"/>
</dbReference>
<feature type="compositionally biased region" description="Polar residues" evidence="4">
    <location>
        <begin position="544"/>
        <end position="555"/>
    </location>
</feature>
<dbReference type="GO" id="GO:0000723">
    <property type="term" value="P:telomere maintenance"/>
    <property type="evidence" value="ECO:0007669"/>
    <property type="project" value="TreeGrafter"/>
</dbReference>
<gene>
    <name evidence="6" type="ORF">C482_09867</name>
</gene>
<dbReference type="EMBL" id="AOIN01000056">
    <property type="protein sequence ID" value="ELY99783.1"/>
    <property type="molecule type" value="Genomic_DNA"/>
</dbReference>
<keyword evidence="7" id="KW-1185">Reference proteome</keyword>
<feature type="domain" description="Metallo-beta-lactamase" evidence="5">
    <location>
        <begin position="14"/>
        <end position="221"/>
    </location>
</feature>
<dbReference type="GO" id="GO:0035312">
    <property type="term" value="F:5'-3' DNA exonuclease activity"/>
    <property type="evidence" value="ECO:0007669"/>
    <property type="project" value="TreeGrafter"/>
</dbReference>
<dbReference type="Proteomes" id="UP000011693">
    <property type="component" value="Unassembled WGS sequence"/>
</dbReference>
<dbReference type="GO" id="GO:0003684">
    <property type="term" value="F:damaged DNA binding"/>
    <property type="evidence" value="ECO:0007669"/>
    <property type="project" value="TreeGrafter"/>
</dbReference>
<evidence type="ECO:0000313" key="7">
    <source>
        <dbReference type="Proteomes" id="UP000011693"/>
    </source>
</evidence>
<dbReference type="SUPFAM" id="SSF56281">
    <property type="entry name" value="Metallo-hydrolase/oxidoreductase"/>
    <property type="match status" value="1"/>
</dbReference>
<keyword evidence="2" id="KW-0378">Hydrolase</keyword>
<keyword evidence="1" id="KW-0540">Nuclease</keyword>
<dbReference type="InterPro" id="IPR001279">
    <property type="entry name" value="Metallo-B-lactamas"/>
</dbReference>
<evidence type="ECO:0000313" key="6">
    <source>
        <dbReference type="EMBL" id="ELY99783.1"/>
    </source>
</evidence>
<dbReference type="PANTHER" id="PTHR23240">
    <property type="entry name" value="DNA CROSS-LINK REPAIR PROTEIN PSO2/SNM1-RELATED"/>
    <property type="match status" value="1"/>
</dbReference>
<evidence type="ECO:0000256" key="2">
    <source>
        <dbReference type="ARBA" id="ARBA00022801"/>
    </source>
</evidence>
<protein>
    <submittedName>
        <fullName evidence="6">Beta-lactamase</fullName>
    </submittedName>
</protein>
<dbReference type="SMART" id="SM00849">
    <property type="entry name" value="Lactamase_B"/>
    <property type="match status" value="1"/>
</dbReference>
<keyword evidence="3" id="KW-0269">Exonuclease</keyword>